<accession>A0A160PRE5</accession>
<keyword evidence="2" id="KW-1185">Reference proteome</keyword>
<name>A0A160PRE5_9CORY</name>
<evidence type="ECO:0000313" key="1">
    <source>
        <dbReference type="EMBL" id="BAU96216.1"/>
    </source>
</evidence>
<dbReference type="AlphaFoldDB" id="A0A160PRE5"/>
<protein>
    <submittedName>
        <fullName evidence="1">Uncharacterized protein</fullName>
    </submittedName>
</protein>
<proteinExistence type="predicted"/>
<dbReference type="Proteomes" id="UP000218244">
    <property type="component" value="Chromosome"/>
</dbReference>
<organism evidence="1 2">
    <name type="scientific">Corynebacterium suranareeae</name>
    <dbReference type="NCBI Taxonomy" id="2506452"/>
    <lineage>
        <taxon>Bacteria</taxon>
        <taxon>Bacillati</taxon>
        <taxon>Actinomycetota</taxon>
        <taxon>Actinomycetes</taxon>
        <taxon>Mycobacteriales</taxon>
        <taxon>Corynebacteriaceae</taxon>
        <taxon>Corynebacterium</taxon>
    </lineage>
</organism>
<gene>
    <name evidence="1" type="ORF">N24_1954</name>
</gene>
<dbReference type="EMBL" id="AP017369">
    <property type="protein sequence ID" value="BAU96216.1"/>
    <property type="molecule type" value="Genomic_DNA"/>
</dbReference>
<dbReference type="KEGG" id="csur:N24_1954"/>
<reference evidence="1 2" key="1">
    <citation type="submission" date="2016-02" db="EMBL/GenBank/DDBJ databases">
        <title>Corynebacterium glutamicum N24 whole genome sequencing project.</title>
        <authorList>
            <person name="Matsutani M."/>
            <person name="Nangtapong N."/>
            <person name="Yakushi T."/>
            <person name="Matsushita K."/>
        </authorList>
    </citation>
    <scope>NUCLEOTIDE SEQUENCE [LARGE SCALE GENOMIC DNA]</scope>
    <source>
        <strain evidence="1 2">N24</strain>
    </source>
</reference>
<dbReference type="RefSeq" id="WP_096456526.1">
    <property type="nucleotide sequence ID" value="NZ_AP017369.1"/>
</dbReference>
<sequence>MLPALDEQTGLLPLGRFSASLDEIKANYIDDPRFAESMTRSEIWHHFESATAASAQLFL</sequence>
<evidence type="ECO:0000313" key="2">
    <source>
        <dbReference type="Proteomes" id="UP000218244"/>
    </source>
</evidence>